<dbReference type="PANTHER" id="PTHR42194">
    <property type="entry name" value="UPF0276 PROTEIN HI_1600"/>
    <property type="match status" value="1"/>
</dbReference>
<dbReference type="Gene3D" id="3.20.20.150">
    <property type="entry name" value="Divalent-metal-dependent TIM barrel enzymes"/>
    <property type="match status" value="1"/>
</dbReference>
<dbReference type="Proteomes" id="UP000193200">
    <property type="component" value="Unassembled WGS sequence"/>
</dbReference>
<dbReference type="AlphaFoldDB" id="A0A1Y5U089"/>
<sequence>MPVPSRAGVGLKADHVDAILDTRPDVGWFEVHAENYMGAGGPPHRWLTAICRVYPLSVHGVGLSIGSAGSLDKAHLARLRALVRRYEPGLVSEHLAWSSHAGIHYNDLLPLPYSAETLDRVADHVDLLQETLARPVLIENPATYVAFEASDMSELDFLRALVARTGCGLLLDVNNVLVSATNGAFSAEDYLDSFPLEAVGELHLAGHARERDGRGAEILIDAHDRAVPDTVWTLYERTLGRSGPLPTLIEWDNDLPDWTTLLAEAGAAERRLRAAHGLSGAAAPSGRQSHARAR</sequence>
<proteinExistence type="inferred from homology"/>
<evidence type="ECO:0000313" key="2">
    <source>
        <dbReference type="EMBL" id="SLN73252.1"/>
    </source>
</evidence>
<reference evidence="2 3" key="1">
    <citation type="submission" date="2017-03" db="EMBL/GenBank/DDBJ databases">
        <authorList>
            <person name="Afonso C.L."/>
            <person name="Miller P.J."/>
            <person name="Scott M.A."/>
            <person name="Spackman E."/>
            <person name="Goraichik I."/>
            <person name="Dimitrov K.M."/>
            <person name="Suarez D.L."/>
            <person name="Swayne D.E."/>
        </authorList>
    </citation>
    <scope>NUCLEOTIDE SEQUENCE [LARGE SCALE GENOMIC DNA]</scope>
    <source>
        <strain evidence="2 3">CECT 7691</strain>
    </source>
</reference>
<comment type="similarity">
    <text evidence="1">Belongs to the UPF0276 family.</text>
</comment>
<dbReference type="InterPro" id="IPR007801">
    <property type="entry name" value="MbnB/TglH/ChrH"/>
</dbReference>
<dbReference type="HAMAP" id="MF_00697">
    <property type="entry name" value="UPF0276"/>
    <property type="match status" value="1"/>
</dbReference>
<name>A0A1Y5U089_9PROT</name>
<keyword evidence="3" id="KW-1185">Reference proteome</keyword>
<dbReference type="NCBIfam" id="NF003818">
    <property type="entry name" value="PRK05409.1"/>
    <property type="match status" value="1"/>
</dbReference>
<dbReference type="Pfam" id="PF05114">
    <property type="entry name" value="MbnB_TglH_ChrH"/>
    <property type="match status" value="1"/>
</dbReference>
<dbReference type="PANTHER" id="PTHR42194:SF1">
    <property type="entry name" value="UPF0276 PROTEIN HI_1600"/>
    <property type="match status" value="1"/>
</dbReference>
<dbReference type="EMBL" id="FWFR01000003">
    <property type="protein sequence ID" value="SLN73252.1"/>
    <property type="molecule type" value="Genomic_DNA"/>
</dbReference>
<protein>
    <recommendedName>
        <fullName evidence="1">UPF0276 protein OCH7691_03578</fullName>
    </recommendedName>
</protein>
<accession>A0A1Y5U089</accession>
<evidence type="ECO:0000313" key="3">
    <source>
        <dbReference type="Proteomes" id="UP000193200"/>
    </source>
</evidence>
<gene>
    <name evidence="2" type="ORF">OCH7691_03578</name>
</gene>
<evidence type="ECO:0000256" key="1">
    <source>
        <dbReference type="HAMAP-Rule" id="MF_00697"/>
    </source>
</evidence>
<organism evidence="2 3">
    <name type="scientific">Oceanibacterium hippocampi</name>
    <dbReference type="NCBI Taxonomy" id="745714"/>
    <lineage>
        <taxon>Bacteria</taxon>
        <taxon>Pseudomonadati</taxon>
        <taxon>Pseudomonadota</taxon>
        <taxon>Alphaproteobacteria</taxon>
        <taxon>Sneathiellales</taxon>
        <taxon>Sneathiellaceae</taxon>
        <taxon>Oceanibacterium</taxon>
    </lineage>
</organism>
<dbReference type="OrthoDB" id="9763101at2"/>
<dbReference type="InParanoid" id="A0A1Y5U089"/>